<evidence type="ECO:0000256" key="3">
    <source>
        <dbReference type="ARBA" id="ARBA00022989"/>
    </source>
</evidence>
<proteinExistence type="predicted"/>
<dbReference type="Proteomes" id="UP000295604">
    <property type="component" value="Unassembled WGS sequence"/>
</dbReference>
<dbReference type="AlphaFoldDB" id="A0A4R8TBJ7"/>
<gene>
    <name evidence="8" type="ORF">C8034_v002737</name>
</gene>
<sequence>MAPSRRKASSLLSILLLATPALAKYQNDFSLYPSAAQPCLYAASDNSQCDGDTVPEMNKCLCSDSRGKFVTNAAQCLGKQAKDTLRTVYQSLSTACSDSKSPVAVTEDQFIQLGAVGATASLSITPSASATSRTSTPTTFMTTTTGGATVIVTSTPGPTQTSDADDSTGLSTTAKIGIGVGSGVGVVALVGLIAFVWRLKRSRDSHDESRPMLGGGIGATGYNPHNSPPSSVAAFGGAYHPHEYKADNKPAGWRPVSEISPGPSPGGQSWATTSPQPPFAQTQHSQYAPPHQQQQQQHAWGHHPQAAYVPSPQQQQPGVFELASMPVQASQPPPDAVEMPATEVQPQPARYQYPSQR</sequence>
<evidence type="ECO:0000313" key="9">
    <source>
        <dbReference type="Proteomes" id="UP000295604"/>
    </source>
</evidence>
<comment type="caution">
    <text evidence="8">The sequence shown here is derived from an EMBL/GenBank/DDBJ whole genome shotgun (WGS) entry which is preliminary data.</text>
</comment>
<evidence type="ECO:0000256" key="5">
    <source>
        <dbReference type="SAM" id="MobiDB-lite"/>
    </source>
</evidence>
<protein>
    <recommendedName>
        <fullName evidence="10">Extracellular membrane protein CFEM domain-containing protein</fullName>
    </recommendedName>
</protein>
<feature type="region of interest" description="Disordered" evidence="5">
    <location>
        <begin position="203"/>
        <end position="357"/>
    </location>
</feature>
<keyword evidence="9" id="KW-1185">Reference proteome</keyword>
<evidence type="ECO:0000313" key="8">
    <source>
        <dbReference type="EMBL" id="TEA14918.1"/>
    </source>
</evidence>
<feature type="signal peptide" evidence="7">
    <location>
        <begin position="1"/>
        <end position="23"/>
    </location>
</feature>
<evidence type="ECO:0000256" key="7">
    <source>
        <dbReference type="SAM" id="SignalP"/>
    </source>
</evidence>
<feature type="compositionally biased region" description="Polar residues" evidence="5">
    <location>
        <begin position="266"/>
        <end position="282"/>
    </location>
</feature>
<accession>A0A4R8TBJ7</accession>
<feature type="compositionally biased region" description="Low complexity" evidence="5">
    <location>
        <begin position="283"/>
        <end position="307"/>
    </location>
</feature>
<feature type="region of interest" description="Disordered" evidence="5">
    <location>
        <begin position="149"/>
        <end position="168"/>
    </location>
</feature>
<evidence type="ECO:0000256" key="2">
    <source>
        <dbReference type="ARBA" id="ARBA00022692"/>
    </source>
</evidence>
<evidence type="ECO:0000256" key="1">
    <source>
        <dbReference type="ARBA" id="ARBA00004167"/>
    </source>
</evidence>
<keyword evidence="3 6" id="KW-1133">Transmembrane helix</keyword>
<evidence type="ECO:0008006" key="10">
    <source>
        <dbReference type="Google" id="ProtNLM"/>
    </source>
</evidence>
<comment type="subcellular location">
    <subcellularLocation>
        <location evidence="1">Membrane</location>
        <topology evidence="1">Single-pass membrane protein</topology>
    </subcellularLocation>
</comment>
<feature type="transmembrane region" description="Helical" evidence="6">
    <location>
        <begin position="176"/>
        <end position="197"/>
    </location>
</feature>
<dbReference type="PANTHER" id="PTHR15549">
    <property type="entry name" value="PAIRED IMMUNOGLOBULIN-LIKE TYPE 2 RECEPTOR"/>
    <property type="match status" value="1"/>
</dbReference>
<keyword evidence="4 6" id="KW-0472">Membrane</keyword>
<evidence type="ECO:0000256" key="6">
    <source>
        <dbReference type="SAM" id="Phobius"/>
    </source>
</evidence>
<feature type="chain" id="PRO_5020976014" description="Extracellular membrane protein CFEM domain-containing protein" evidence="7">
    <location>
        <begin position="24"/>
        <end position="357"/>
    </location>
</feature>
<name>A0A4R8TBJ7_9PEZI</name>
<feature type="compositionally biased region" description="Polar residues" evidence="5">
    <location>
        <begin position="156"/>
        <end position="168"/>
    </location>
</feature>
<dbReference type="EMBL" id="QAPF01000149">
    <property type="protein sequence ID" value="TEA14918.1"/>
    <property type="molecule type" value="Genomic_DNA"/>
</dbReference>
<organism evidence="8 9">
    <name type="scientific">Colletotrichum sidae</name>
    <dbReference type="NCBI Taxonomy" id="1347389"/>
    <lineage>
        <taxon>Eukaryota</taxon>
        <taxon>Fungi</taxon>
        <taxon>Dikarya</taxon>
        <taxon>Ascomycota</taxon>
        <taxon>Pezizomycotina</taxon>
        <taxon>Sordariomycetes</taxon>
        <taxon>Hypocreomycetidae</taxon>
        <taxon>Glomerellales</taxon>
        <taxon>Glomerellaceae</taxon>
        <taxon>Colletotrichum</taxon>
        <taxon>Colletotrichum orbiculare species complex</taxon>
    </lineage>
</organism>
<keyword evidence="2 6" id="KW-0812">Transmembrane</keyword>
<dbReference type="GO" id="GO:0071944">
    <property type="term" value="C:cell periphery"/>
    <property type="evidence" value="ECO:0007669"/>
    <property type="project" value="UniProtKB-ARBA"/>
</dbReference>
<reference evidence="8 9" key="1">
    <citation type="submission" date="2018-11" db="EMBL/GenBank/DDBJ databases">
        <title>Genome sequence and assembly of Colletotrichum sidae.</title>
        <authorList>
            <person name="Gan P."/>
            <person name="Shirasu K."/>
        </authorList>
    </citation>
    <scope>NUCLEOTIDE SEQUENCE [LARGE SCALE GENOMIC DNA]</scope>
    <source>
        <strain evidence="8 9">CBS 518.97</strain>
    </source>
</reference>
<keyword evidence="7" id="KW-0732">Signal</keyword>
<dbReference type="GO" id="GO:0016020">
    <property type="term" value="C:membrane"/>
    <property type="evidence" value="ECO:0007669"/>
    <property type="project" value="UniProtKB-SubCell"/>
</dbReference>
<dbReference type="InterPro" id="IPR051694">
    <property type="entry name" value="Immunoregulatory_rcpt-like"/>
</dbReference>
<evidence type="ECO:0000256" key="4">
    <source>
        <dbReference type="ARBA" id="ARBA00023136"/>
    </source>
</evidence>